<accession>A0A7N0ZTF4</accession>
<evidence type="ECO:0000256" key="1">
    <source>
        <dbReference type="SAM" id="MobiDB-lite"/>
    </source>
</evidence>
<dbReference type="EnsemblPlants" id="Kaladp0032s0403.1.v1.1">
    <property type="protein sequence ID" value="Kaladp0032s0403.1.v1.1"/>
    <property type="gene ID" value="Kaladp0032s0403.v1.1"/>
</dbReference>
<feature type="region of interest" description="Disordered" evidence="1">
    <location>
        <begin position="121"/>
        <end position="149"/>
    </location>
</feature>
<dbReference type="AlphaFoldDB" id="A0A7N0ZTF4"/>
<dbReference type="Proteomes" id="UP000594263">
    <property type="component" value="Unplaced"/>
</dbReference>
<evidence type="ECO:0000313" key="4">
    <source>
        <dbReference type="Proteomes" id="UP000594263"/>
    </source>
</evidence>
<dbReference type="InterPro" id="IPR058517">
    <property type="entry name" value="DUF8204"/>
</dbReference>
<keyword evidence="4" id="KW-1185">Reference proteome</keyword>
<dbReference type="PANTHER" id="PTHR34566:SF2">
    <property type="entry name" value="ALTERED INHERITANCE OF MITOCHONDRIA PROTEIN"/>
    <property type="match status" value="1"/>
</dbReference>
<name>A0A7N0ZTF4_KALFE</name>
<feature type="compositionally biased region" description="Low complexity" evidence="1">
    <location>
        <begin position="140"/>
        <end position="149"/>
    </location>
</feature>
<dbReference type="Gramene" id="Kaladp0032s0403.1.v1.1">
    <property type="protein sequence ID" value="Kaladp0032s0403.1.v1.1"/>
    <property type="gene ID" value="Kaladp0032s0403.v1.1"/>
</dbReference>
<organism evidence="3 4">
    <name type="scientific">Kalanchoe fedtschenkoi</name>
    <name type="common">Lavender scallops</name>
    <name type="synonym">South American air plant</name>
    <dbReference type="NCBI Taxonomy" id="63787"/>
    <lineage>
        <taxon>Eukaryota</taxon>
        <taxon>Viridiplantae</taxon>
        <taxon>Streptophyta</taxon>
        <taxon>Embryophyta</taxon>
        <taxon>Tracheophyta</taxon>
        <taxon>Spermatophyta</taxon>
        <taxon>Magnoliopsida</taxon>
        <taxon>eudicotyledons</taxon>
        <taxon>Gunneridae</taxon>
        <taxon>Pentapetalae</taxon>
        <taxon>Saxifragales</taxon>
        <taxon>Crassulaceae</taxon>
        <taxon>Kalanchoe</taxon>
    </lineage>
</organism>
<reference evidence="3" key="1">
    <citation type="submission" date="2021-01" db="UniProtKB">
        <authorList>
            <consortium name="EnsemblPlants"/>
        </authorList>
    </citation>
    <scope>IDENTIFICATION</scope>
</reference>
<evidence type="ECO:0000313" key="3">
    <source>
        <dbReference type="EnsemblPlants" id="Kaladp0032s0403.1.v1.1"/>
    </source>
</evidence>
<dbReference type="Pfam" id="PF26631">
    <property type="entry name" value="DUF8204"/>
    <property type="match status" value="1"/>
</dbReference>
<proteinExistence type="predicted"/>
<sequence length="196" mass="21312">MESAADEGRGANSSKGKSCKGYLYYSSALNSKSQNPTCVGISTTLQQVPKYIVEETEAEQYKNGQLLADFRYSCIGYSVYMDKKGASGDQHNKKAELPFCVGIEVLMNKKAVESAANGVPIHAHSNEDGQNSPQPRINKPAPATSPTPSARLEFLNRFSRSAGLVASGVMKNANKVCNQVKSTIDDILYPYRRPPK</sequence>
<evidence type="ECO:0000259" key="2">
    <source>
        <dbReference type="Pfam" id="PF26631"/>
    </source>
</evidence>
<feature type="domain" description="DUF8204" evidence="2">
    <location>
        <begin position="15"/>
        <end position="106"/>
    </location>
</feature>
<dbReference type="PANTHER" id="PTHR34566">
    <property type="entry name" value="ALTERED INHERITANCE OF MITOCHONDRIA PROTEIN"/>
    <property type="match status" value="1"/>
</dbReference>
<dbReference type="OMA" id="VIDEYEM"/>
<protein>
    <recommendedName>
        <fullName evidence="2">DUF8204 domain-containing protein</fullName>
    </recommendedName>
</protein>